<comment type="caution">
    <text evidence="2">The sequence shown here is derived from an EMBL/GenBank/DDBJ whole genome shotgun (WGS) entry which is preliminary data.</text>
</comment>
<feature type="region of interest" description="Disordered" evidence="1">
    <location>
        <begin position="62"/>
        <end position="96"/>
    </location>
</feature>
<protein>
    <submittedName>
        <fullName evidence="2">Uncharacterized protein</fullName>
    </submittedName>
</protein>
<dbReference type="AlphaFoldDB" id="A0AA38X9V8"/>
<keyword evidence="3" id="KW-1185">Reference proteome</keyword>
<reference evidence="2" key="1">
    <citation type="submission" date="2022-10" db="EMBL/GenBank/DDBJ databases">
        <title>Culturing micro-colonial fungi from biological soil crusts in the Mojave desert and describing Neophaeococcomyces mojavensis, and introducing the new genera and species Taxawa tesnikishii.</title>
        <authorList>
            <person name="Kurbessoian T."/>
            <person name="Stajich J.E."/>
        </authorList>
    </citation>
    <scope>NUCLEOTIDE SEQUENCE</scope>
    <source>
        <strain evidence="2">TK_41</strain>
    </source>
</reference>
<evidence type="ECO:0000256" key="1">
    <source>
        <dbReference type="SAM" id="MobiDB-lite"/>
    </source>
</evidence>
<proteinExistence type="predicted"/>
<accession>A0AA38X9V8</accession>
<evidence type="ECO:0000313" key="3">
    <source>
        <dbReference type="Proteomes" id="UP001172673"/>
    </source>
</evidence>
<dbReference type="Proteomes" id="UP001172673">
    <property type="component" value="Unassembled WGS sequence"/>
</dbReference>
<name>A0AA38X9V8_9EURO</name>
<sequence>MYKGSFHFVNKNGSNLTHREAEEAFRISSHVAKRYYQWSKQAKGKPYKSGICHQSAAHSIRKTRKARADTPSEIFSPLLTAGRDDDRDPPSEDTAGKTICWQLGRRANTPACPSINPPDLLKLSGQPPTVEEIDEQYLVPELWHEKPTPKQMLALPKSFDFNAPDWAACPIFQKQALQIFRSWFLSFGYTNIQQANHRQSIDAAWRKQVSELVADRKSLHGWYASVLTIKALYMQPEYYTFLYPMALRHQNRSLMLLRSHLRENPDPSKSLLLCIWCIGVTAIHSGDVQLNLAHAPAMWAAVDRLGGFDALDMDTRAHVLLLNNINSRFTMTRPHLHHSIMDPGPFQDQPGFARYGTLTSDMALQFNKWDEAFLLPEDALSDDLQKYIMAHREFMVAHALAGNLLSEQEHNNADSIFYWLRLRRAALGSWTMTLYCDIIDTITPQTRLSRLVRRQLQACLCLAVSYAMSFTYGFTLPLEKWLIYIPIQNLRPQIEILLEHMRRRGTLPTGSSLKPTTSALKPSFAITHHETLLFLFFVGACAEQVSDDAGKRPELLVDKSWHSTRFCEMIKILGLRTWKETRKVLQRFVYGDGVVMDRFVEGLFEMRHEFTGQSFVLGAE</sequence>
<dbReference type="EMBL" id="JAPDRK010000008">
    <property type="protein sequence ID" value="KAJ9609476.1"/>
    <property type="molecule type" value="Genomic_DNA"/>
</dbReference>
<evidence type="ECO:0000313" key="2">
    <source>
        <dbReference type="EMBL" id="KAJ9609476.1"/>
    </source>
</evidence>
<organism evidence="2 3">
    <name type="scientific">Cladophialophora chaetospira</name>
    <dbReference type="NCBI Taxonomy" id="386627"/>
    <lineage>
        <taxon>Eukaryota</taxon>
        <taxon>Fungi</taxon>
        <taxon>Dikarya</taxon>
        <taxon>Ascomycota</taxon>
        <taxon>Pezizomycotina</taxon>
        <taxon>Eurotiomycetes</taxon>
        <taxon>Chaetothyriomycetidae</taxon>
        <taxon>Chaetothyriales</taxon>
        <taxon>Herpotrichiellaceae</taxon>
        <taxon>Cladophialophora</taxon>
    </lineage>
</organism>
<gene>
    <name evidence="2" type="ORF">H2200_005803</name>
</gene>